<dbReference type="PANTHER" id="PTHR43768">
    <property type="entry name" value="TREHALOSE 6-PHOSPHATE PHOSPHATASE"/>
    <property type="match status" value="1"/>
</dbReference>
<comment type="pathway">
    <text evidence="2">Glycan biosynthesis; trehalose biosynthesis.</text>
</comment>
<accession>A0ABZ0SE74</accession>
<dbReference type="InterPro" id="IPR036412">
    <property type="entry name" value="HAD-like_sf"/>
</dbReference>
<comment type="cofactor">
    <cofactor evidence="2">
        <name>Mg(2+)</name>
        <dbReference type="ChEBI" id="CHEBI:18420"/>
    </cofactor>
</comment>
<dbReference type="Pfam" id="PF02358">
    <property type="entry name" value="Trehalose_PPase"/>
    <property type="match status" value="1"/>
</dbReference>
<evidence type="ECO:0000313" key="3">
    <source>
        <dbReference type="EMBL" id="WPL18421.1"/>
    </source>
</evidence>
<proteinExistence type="inferred from homology"/>
<evidence type="ECO:0000313" key="4">
    <source>
        <dbReference type="Proteomes" id="UP001432180"/>
    </source>
</evidence>
<comment type="similarity">
    <text evidence="2">Belongs to the trehalose phosphatase family.</text>
</comment>
<reference evidence="3 4" key="1">
    <citation type="journal article" date="2023" name="Microorganisms">
        <title>Thiorhodovibrio frisius and Trv. litoralis spp. nov., Two Novel Members from a Clade of Fastidious Purple Sulfur Bacteria That Exhibit Unique Red-Shifted Light-Harvesting Capabilities.</title>
        <authorList>
            <person name="Methner A."/>
            <person name="Kuzyk S.B."/>
            <person name="Petersen J."/>
            <person name="Bauer S."/>
            <person name="Brinkmann H."/>
            <person name="Sichau K."/>
            <person name="Wanner G."/>
            <person name="Wolf J."/>
            <person name="Neumann-Schaal M."/>
            <person name="Henke P."/>
            <person name="Tank M."/>
            <person name="Sproer C."/>
            <person name="Bunk B."/>
            <person name="Overmann J."/>
        </authorList>
    </citation>
    <scope>NUCLEOTIDE SEQUENCE [LARGE SCALE GENOMIC DNA]</scope>
    <source>
        <strain evidence="3 4">DSM 6702</strain>
    </source>
</reference>
<dbReference type="EC" id="3.1.3.12" evidence="2"/>
<organism evidence="3 4">
    <name type="scientific">Thiorhodovibrio winogradskyi</name>
    <dbReference type="NCBI Taxonomy" id="77007"/>
    <lineage>
        <taxon>Bacteria</taxon>
        <taxon>Pseudomonadati</taxon>
        <taxon>Pseudomonadota</taxon>
        <taxon>Gammaproteobacteria</taxon>
        <taxon>Chromatiales</taxon>
        <taxon>Chromatiaceae</taxon>
        <taxon>Thiorhodovibrio</taxon>
    </lineage>
</organism>
<dbReference type="Proteomes" id="UP001432180">
    <property type="component" value="Chromosome"/>
</dbReference>
<evidence type="ECO:0000256" key="2">
    <source>
        <dbReference type="RuleBase" id="RU361117"/>
    </source>
</evidence>
<dbReference type="GO" id="GO:0004805">
    <property type="term" value="F:trehalose-phosphatase activity"/>
    <property type="evidence" value="ECO:0007669"/>
    <property type="project" value="UniProtKB-EC"/>
</dbReference>
<comment type="function">
    <text evidence="2">Removes the phosphate from trehalose 6-phosphate to produce free trehalose.</text>
</comment>
<comment type="catalytic activity">
    <reaction evidence="2">
        <text>alpha,alpha-trehalose 6-phosphate + H2O = alpha,alpha-trehalose + phosphate</text>
        <dbReference type="Rhea" id="RHEA:23420"/>
        <dbReference type="ChEBI" id="CHEBI:15377"/>
        <dbReference type="ChEBI" id="CHEBI:16551"/>
        <dbReference type="ChEBI" id="CHEBI:43474"/>
        <dbReference type="ChEBI" id="CHEBI:58429"/>
        <dbReference type="EC" id="3.1.3.12"/>
    </reaction>
</comment>
<protein>
    <recommendedName>
        <fullName evidence="2">Trehalose 6-phosphate phosphatase</fullName>
        <ecNumber evidence="2">3.1.3.12</ecNumber>
    </recommendedName>
</protein>
<dbReference type="Gene3D" id="3.40.50.1000">
    <property type="entry name" value="HAD superfamily/HAD-like"/>
    <property type="match status" value="2"/>
</dbReference>
<keyword evidence="1 2" id="KW-0378">Hydrolase</keyword>
<dbReference type="SUPFAM" id="SSF56784">
    <property type="entry name" value="HAD-like"/>
    <property type="match status" value="2"/>
</dbReference>
<keyword evidence="2" id="KW-0479">Metal-binding</keyword>
<dbReference type="Gene3D" id="3.30.70.1020">
    <property type="entry name" value="Trehalose-6-phosphate phosphatase related protein, domain 2"/>
    <property type="match status" value="1"/>
</dbReference>
<gene>
    <name evidence="3" type="primary">otsB</name>
    <name evidence="3" type="ORF">Thiowin_03494</name>
</gene>
<name>A0ABZ0SE74_9GAMM</name>
<evidence type="ECO:0000256" key="1">
    <source>
        <dbReference type="ARBA" id="ARBA00022801"/>
    </source>
</evidence>
<dbReference type="NCBIfam" id="TIGR00685">
    <property type="entry name" value="T6PP"/>
    <property type="match status" value="1"/>
</dbReference>
<dbReference type="InterPro" id="IPR044651">
    <property type="entry name" value="OTSB-like"/>
</dbReference>
<sequence length="275" mass="29900">MVTASKNCDLILEKAGLDGLFDLRLDGVEAENLELSGKPDSDTFVEAAHQLGCEPERAAVLEDATAGVMAASRGHFGLVIGIDRTGRQRDALLEKGADQVFDNLCRIGIQSAQTEPPPLLEDPTPLTDRLGDRRPALFLDYDGTLTPIVEQPDDARLSTSMRRALREAAQRMPLALISGRDLDDVSSLVGLEAVVYAGSHGFDIRGPQLRLELSEGIDALDDLDRAANALDERLENVEGVRIERKLGDESNAWIASSRPRATHRITTRPPSRPTC</sequence>
<dbReference type="EMBL" id="CP121472">
    <property type="protein sequence ID" value="WPL18421.1"/>
    <property type="molecule type" value="Genomic_DNA"/>
</dbReference>
<dbReference type="PANTHER" id="PTHR43768:SF3">
    <property type="entry name" value="TREHALOSE 6-PHOSPHATE PHOSPHATASE"/>
    <property type="match status" value="1"/>
</dbReference>
<dbReference type="InterPro" id="IPR003337">
    <property type="entry name" value="Trehalose_PPase"/>
</dbReference>
<keyword evidence="2" id="KW-0460">Magnesium</keyword>
<keyword evidence="4" id="KW-1185">Reference proteome</keyword>
<dbReference type="InterPro" id="IPR023214">
    <property type="entry name" value="HAD_sf"/>
</dbReference>